<dbReference type="PANTHER" id="PTHR12835:SF5">
    <property type="entry name" value="BIOTIN--PROTEIN LIGASE"/>
    <property type="match status" value="1"/>
</dbReference>
<comment type="function">
    <text evidence="6">Acts both as a biotin--[acetyl-CoA-carboxylase] ligase and a repressor.</text>
</comment>
<dbReference type="RefSeq" id="WP_115752095.1">
    <property type="nucleotide sequence ID" value="NZ_LARY01000001.1"/>
</dbReference>
<dbReference type="Pfam" id="PF08279">
    <property type="entry name" value="HTH_11"/>
    <property type="match status" value="1"/>
</dbReference>
<dbReference type="InterPro" id="IPR036388">
    <property type="entry name" value="WH-like_DNA-bd_sf"/>
</dbReference>
<dbReference type="InterPro" id="IPR011991">
    <property type="entry name" value="ArsR-like_HTH"/>
</dbReference>
<dbReference type="HAMAP" id="MF_00978">
    <property type="entry name" value="Bifunct_BirA"/>
    <property type="match status" value="1"/>
</dbReference>
<feature type="DNA-binding region" description="H-T-H motif" evidence="6">
    <location>
        <begin position="23"/>
        <end position="42"/>
    </location>
</feature>
<dbReference type="Pfam" id="PF03099">
    <property type="entry name" value="BPL_LplA_LipB"/>
    <property type="match status" value="1"/>
</dbReference>
<dbReference type="InterPro" id="IPR013196">
    <property type="entry name" value="HTH_11"/>
</dbReference>
<feature type="binding site" evidence="6">
    <location>
        <position position="118"/>
    </location>
    <ligand>
        <name>biotin</name>
        <dbReference type="ChEBI" id="CHEBI:57586"/>
    </ligand>
</feature>
<organism evidence="8 9">
    <name type="scientific">Listeria kieliensis</name>
    <dbReference type="NCBI Taxonomy" id="1621700"/>
    <lineage>
        <taxon>Bacteria</taxon>
        <taxon>Bacillati</taxon>
        <taxon>Bacillota</taxon>
        <taxon>Bacilli</taxon>
        <taxon>Bacillales</taxon>
        <taxon>Listeriaceae</taxon>
        <taxon>Listeria</taxon>
    </lineage>
</organism>
<evidence type="ECO:0000256" key="4">
    <source>
        <dbReference type="ARBA" id="ARBA00023125"/>
    </source>
</evidence>
<comment type="caution">
    <text evidence="6">Lacks conserved residue(s) required for the propagation of feature annotation.</text>
</comment>
<comment type="catalytic activity">
    <reaction evidence="6">
        <text>biotin + L-lysyl-[protein] + ATP = N(6)-biotinyl-L-lysyl-[protein] + AMP + diphosphate + H(+)</text>
        <dbReference type="Rhea" id="RHEA:11756"/>
        <dbReference type="Rhea" id="RHEA-COMP:9752"/>
        <dbReference type="Rhea" id="RHEA-COMP:10505"/>
        <dbReference type="ChEBI" id="CHEBI:15378"/>
        <dbReference type="ChEBI" id="CHEBI:29969"/>
        <dbReference type="ChEBI" id="CHEBI:30616"/>
        <dbReference type="ChEBI" id="CHEBI:33019"/>
        <dbReference type="ChEBI" id="CHEBI:57586"/>
        <dbReference type="ChEBI" id="CHEBI:83144"/>
        <dbReference type="ChEBI" id="CHEBI:456215"/>
        <dbReference type="EC" id="6.3.4.15"/>
    </reaction>
</comment>
<keyword evidence="1 6" id="KW-0436">Ligase</keyword>
<dbReference type="InterPro" id="IPR030855">
    <property type="entry name" value="Bifunct_BirA"/>
</dbReference>
<keyword evidence="9" id="KW-1185">Reference proteome</keyword>
<dbReference type="GO" id="GO:0005524">
    <property type="term" value="F:ATP binding"/>
    <property type="evidence" value="ECO:0007669"/>
    <property type="project" value="UniProtKB-UniRule"/>
</dbReference>
<dbReference type="PANTHER" id="PTHR12835">
    <property type="entry name" value="BIOTIN PROTEIN LIGASE"/>
    <property type="match status" value="1"/>
</dbReference>
<dbReference type="NCBIfam" id="TIGR00121">
    <property type="entry name" value="birA_ligase"/>
    <property type="match status" value="1"/>
</dbReference>
<evidence type="ECO:0000259" key="7">
    <source>
        <dbReference type="PROSITE" id="PS51733"/>
    </source>
</evidence>
<proteinExistence type="inferred from homology"/>
<dbReference type="GO" id="GO:0016740">
    <property type="term" value="F:transferase activity"/>
    <property type="evidence" value="ECO:0007669"/>
    <property type="project" value="UniProtKB-ARBA"/>
</dbReference>
<evidence type="ECO:0000313" key="9">
    <source>
        <dbReference type="Proteomes" id="UP000257055"/>
    </source>
</evidence>
<dbReference type="CDD" id="cd00090">
    <property type="entry name" value="HTH_ARSR"/>
    <property type="match status" value="1"/>
</dbReference>
<dbReference type="GO" id="GO:0004077">
    <property type="term" value="F:biotin--[biotin carboxyl-carrier protein] ligase activity"/>
    <property type="evidence" value="ECO:0007669"/>
    <property type="project" value="UniProtKB-UniRule"/>
</dbReference>
<dbReference type="Gene3D" id="3.30.930.10">
    <property type="entry name" value="Bira Bifunctional Protein, Domain 2"/>
    <property type="match status" value="1"/>
</dbReference>
<keyword evidence="3 6" id="KW-0067">ATP-binding</keyword>
<keyword evidence="6" id="KW-0804">Transcription</keyword>
<sequence>MANQNRDKLLALFSKHVDQFVSGEEIAQQLGISRAAIWKHMENLRKEGFQIEAVRNKGYRLEKFGTLFSKDSLLLGLETEFIGRTLYFYEEVTSTQLIAHEKVNNGAPEGTAIVADFQNAGKGRLKRDWLSSRGEGIFTSVILKPDIPIMEVPQLTFIASLAVSETVQKLTGLAARIKWPNDIYIGKRKICGVLTEMQAEAETIHAVIIGIGINVNQAAFPEDLKQKATSLRIEAGQVFSRTEIIQEIFKRLEKYYKLYLEQGFAPIKLLWEEQAIPFSKRIRVSTLKGVITGKAEGISDTGVLFVRDDEGVQHAIYSADIEFEN</sequence>
<dbReference type="SUPFAM" id="SSF46785">
    <property type="entry name" value="Winged helix' DNA-binding domain"/>
    <property type="match status" value="1"/>
</dbReference>
<dbReference type="InterPro" id="IPR003142">
    <property type="entry name" value="BPL_C"/>
</dbReference>
<dbReference type="CDD" id="cd16442">
    <property type="entry name" value="BPL"/>
    <property type="match status" value="1"/>
</dbReference>
<dbReference type="GO" id="GO:0005737">
    <property type="term" value="C:cytoplasm"/>
    <property type="evidence" value="ECO:0007669"/>
    <property type="project" value="TreeGrafter"/>
</dbReference>
<dbReference type="Proteomes" id="UP000257055">
    <property type="component" value="Unassembled WGS sequence"/>
</dbReference>
<keyword evidence="5 6" id="KW-0092">Biotin</keyword>
<evidence type="ECO:0000256" key="2">
    <source>
        <dbReference type="ARBA" id="ARBA00022741"/>
    </source>
</evidence>
<dbReference type="GO" id="GO:0009249">
    <property type="term" value="P:protein lipoylation"/>
    <property type="evidence" value="ECO:0007669"/>
    <property type="project" value="UniProtKB-ARBA"/>
</dbReference>
<dbReference type="SUPFAM" id="SSF55681">
    <property type="entry name" value="Class II aaRS and biotin synthetases"/>
    <property type="match status" value="1"/>
</dbReference>
<dbReference type="Gene3D" id="2.30.30.100">
    <property type="match status" value="1"/>
</dbReference>
<keyword evidence="6" id="KW-0678">Repressor</keyword>
<name>A0A3D8TTU2_9LIST</name>
<dbReference type="InterPro" id="IPR008988">
    <property type="entry name" value="Transcriptional_repressor_C"/>
</dbReference>
<dbReference type="EMBL" id="LARY01000001">
    <property type="protein sequence ID" value="RDX02413.1"/>
    <property type="molecule type" value="Genomic_DNA"/>
</dbReference>
<keyword evidence="2 6" id="KW-0547">Nucleotide-binding</keyword>
<evidence type="ECO:0000256" key="5">
    <source>
        <dbReference type="ARBA" id="ARBA00023267"/>
    </source>
</evidence>
<accession>A0A3D8TTU2</accession>
<feature type="binding site" evidence="6">
    <location>
        <position position="189"/>
    </location>
    <ligand>
        <name>biotin</name>
        <dbReference type="ChEBI" id="CHEBI:57586"/>
    </ligand>
</feature>
<evidence type="ECO:0000256" key="1">
    <source>
        <dbReference type="ARBA" id="ARBA00022598"/>
    </source>
</evidence>
<dbReference type="SUPFAM" id="SSF50037">
    <property type="entry name" value="C-terminal domain of transcriptional repressors"/>
    <property type="match status" value="1"/>
</dbReference>
<dbReference type="EC" id="6.3.4.15" evidence="6"/>
<dbReference type="GO" id="GO:0006355">
    <property type="term" value="P:regulation of DNA-templated transcription"/>
    <property type="evidence" value="ECO:0007669"/>
    <property type="project" value="UniProtKB-UniRule"/>
</dbReference>
<feature type="domain" description="BPL/LPL catalytic" evidence="7">
    <location>
        <begin position="68"/>
        <end position="260"/>
    </location>
</feature>
<comment type="similarity">
    <text evidence="6">Belongs to the biotin--protein ligase family.</text>
</comment>
<evidence type="ECO:0000256" key="6">
    <source>
        <dbReference type="HAMAP-Rule" id="MF_00978"/>
    </source>
</evidence>
<dbReference type="GO" id="GO:0003677">
    <property type="term" value="F:DNA binding"/>
    <property type="evidence" value="ECO:0007669"/>
    <property type="project" value="UniProtKB-UniRule"/>
</dbReference>
<dbReference type="InterPro" id="IPR036390">
    <property type="entry name" value="WH_DNA-bd_sf"/>
</dbReference>
<dbReference type="Gene3D" id="1.10.10.10">
    <property type="entry name" value="Winged helix-like DNA-binding domain superfamily/Winged helix DNA-binding domain"/>
    <property type="match status" value="1"/>
</dbReference>
<comment type="caution">
    <text evidence="8">The sequence shown here is derived from an EMBL/GenBank/DDBJ whole genome shotgun (WGS) entry which is preliminary data.</text>
</comment>
<reference evidence="9" key="1">
    <citation type="submission" date="2015-04" db="EMBL/GenBank/DDBJ databases">
        <authorList>
            <person name="Schardt J."/>
            <person name="Mueller-Herbst S."/>
            <person name="Scherer S."/>
            <person name="Huptas C."/>
        </authorList>
    </citation>
    <scope>NUCLEOTIDE SEQUENCE [LARGE SCALE GENOMIC DNA]</scope>
    <source>
        <strain evidence="9">Kiel-L1</strain>
    </source>
</reference>
<dbReference type="InterPro" id="IPR045864">
    <property type="entry name" value="aa-tRNA-synth_II/BPL/LPL"/>
</dbReference>
<dbReference type="PROSITE" id="PS51733">
    <property type="entry name" value="BPL_LPL_CATALYTIC"/>
    <property type="match status" value="1"/>
</dbReference>
<evidence type="ECO:0000313" key="8">
    <source>
        <dbReference type="EMBL" id="RDX02413.1"/>
    </source>
</evidence>
<evidence type="ECO:0000256" key="3">
    <source>
        <dbReference type="ARBA" id="ARBA00022840"/>
    </source>
</evidence>
<dbReference type="AlphaFoldDB" id="A0A3D8TTU2"/>
<protein>
    <recommendedName>
        <fullName evidence="6">Bifunctional ligase/repressor BirA</fullName>
    </recommendedName>
    <alternativeName>
        <fullName evidence="6">Biotin--[acetyl-CoA-carboxylase] ligase</fullName>
        <ecNumber evidence="6">6.3.4.15</ecNumber>
    </alternativeName>
    <alternativeName>
        <fullName evidence="6">Biotin--protein ligase</fullName>
    </alternativeName>
    <alternativeName>
        <fullName evidence="6">Biotin-[acetyl-CoA carboxylase] synthetase</fullName>
    </alternativeName>
</protein>
<dbReference type="InterPro" id="IPR004143">
    <property type="entry name" value="BPL_LPL_catalytic"/>
</dbReference>
<gene>
    <name evidence="6" type="primary">birA</name>
    <name evidence="8" type="ORF">UR08_02540</name>
</gene>
<dbReference type="Pfam" id="PF02237">
    <property type="entry name" value="BPL_C"/>
    <property type="match status" value="1"/>
</dbReference>
<keyword evidence="6" id="KW-0805">Transcription regulation</keyword>
<dbReference type="InterPro" id="IPR004408">
    <property type="entry name" value="Biotin_CoA_COase_ligase"/>
</dbReference>
<keyword evidence="4 6" id="KW-0238">DNA-binding</keyword>